<evidence type="ECO:0000313" key="1">
    <source>
        <dbReference type="EMBL" id="QPC82679.1"/>
    </source>
</evidence>
<proteinExistence type="predicted"/>
<sequence>MNDEQTAQLSSKWTIPTYAQKMLWVESQSGSTQAEGENGLFTLDVPERVVTLRWGGEEGPLLTQLAWQPDNLDWDGSVRIGGMVDAIHMAAWPGLDMAIAIVHIGGQPLLPKTVPFQPATARQRMPYPEPDWFDGFDEETEFGYTTWLVSEESSLYMLLHDAMSSKLPVHVYGQLADEDQGWHPYIALPILLQAVTVFSP</sequence>
<dbReference type="Proteomes" id="UP000594468">
    <property type="component" value="Chromosome"/>
</dbReference>
<keyword evidence="2" id="KW-1185">Reference proteome</keyword>
<dbReference type="RefSeq" id="WP_195170748.1">
    <property type="nucleotide sequence ID" value="NZ_CP062983.1"/>
</dbReference>
<accession>A0A7S8IEQ1</accession>
<reference evidence="1 2" key="1">
    <citation type="submission" date="2020-02" db="EMBL/GenBank/DDBJ databases">
        <authorList>
            <person name="Zheng R.K."/>
            <person name="Sun C.M."/>
        </authorList>
    </citation>
    <scope>NUCLEOTIDE SEQUENCE [LARGE SCALE GENOMIC DNA]</scope>
    <source>
        <strain evidence="2">rifampicinis</strain>
    </source>
</reference>
<evidence type="ECO:0000313" key="2">
    <source>
        <dbReference type="Proteomes" id="UP000594468"/>
    </source>
</evidence>
<gene>
    <name evidence="1" type="ORF">G4Y79_23840</name>
</gene>
<organism evidence="1 2">
    <name type="scientific">Phototrophicus methaneseepsis</name>
    <dbReference type="NCBI Taxonomy" id="2710758"/>
    <lineage>
        <taxon>Bacteria</taxon>
        <taxon>Bacillati</taxon>
        <taxon>Chloroflexota</taxon>
        <taxon>Candidatus Thermofontia</taxon>
        <taxon>Phototrophicales</taxon>
        <taxon>Phototrophicaceae</taxon>
        <taxon>Phototrophicus</taxon>
    </lineage>
</organism>
<dbReference type="EMBL" id="CP062983">
    <property type="protein sequence ID" value="QPC82679.1"/>
    <property type="molecule type" value="Genomic_DNA"/>
</dbReference>
<dbReference type="AlphaFoldDB" id="A0A7S8IEQ1"/>
<name>A0A7S8IEQ1_9CHLR</name>
<dbReference type="KEGG" id="pmet:G4Y79_23840"/>
<protein>
    <submittedName>
        <fullName evidence="1">Uncharacterized protein</fullName>
    </submittedName>
</protein>